<evidence type="ECO:0000256" key="4">
    <source>
        <dbReference type="ARBA" id="ARBA00022481"/>
    </source>
</evidence>
<dbReference type="GO" id="GO:0015627">
    <property type="term" value="C:type II protein secretion system complex"/>
    <property type="evidence" value="ECO:0007669"/>
    <property type="project" value="InterPro"/>
</dbReference>
<dbReference type="InterPro" id="IPR012902">
    <property type="entry name" value="N_methyl_site"/>
</dbReference>
<evidence type="ECO:0000256" key="1">
    <source>
        <dbReference type="ARBA" id="ARBA00004377"/>
    </source>
</evidence>
<dbReference type="GO" id="GO:0005886">
    <property type="term" value="C:plasma membrane"/>
    <property type="evidence" value="ECO:0007669"/>
    <property type="project" value="UniProtKB-SubCell"/>
</dbReference>
<evidence type="ECO:0000259" key="12">
    <source>
        <dbReference type="Pfam" id="PF12019"/>
    </source>
</evidence>
<keyword evidence="7 11" id="KW-1133">Transmembrane helix</keyword>
<sequence length="174" mass="18978">MTDNTAHDGFTLIELLVALAVLAILLGIGVPVFGKAVASSRQLTSVNQLVADLNFARSHAITRGRMITLCAGEQACNGSPRWSGRILIFLDANQNGQFDAGDDLVQISELSTSLEWSWSNFRNQPHMSFAPDGTTHSLNGTFTLCRDTSALRTIVINITGRMRLDLPDDDSRCR</sequence>
<keyword evidence="8 11" id="KW-0472">Membrane</keyword>
<keyword evidence="5" id="KW-0997">Cell inner membrane</keyword>
<dbReference type="InterPro" id="IPR022346">
    <property type="entry name" value="T2SS_GspH"/>
</dbReference>
<accession>A0A8E2U309</accession>
<keyword evidence="3" id="KW-1003">Cell membrane</keyword>
<evidence type="ECO:0000256" key="5">
    <source>
        <dbReference type="ARBA" id="ARBA00022519"/>
    </source>
</evidence>
<evidence type="ECO:0000256" key="9">
    <source>
        <dbReference type="ARBA" id="ARBA00025772"/>
    </source>
</evidence>
<evidence type="ECO:0000256" key="8">
    <source>
        <dbReference type="ARBA" id="ARBA00023136"/>
    </source>
</evidence>
<dbReference type="RefSeq" id="WP_102827642.1">
    <property type="nucleotide sequence ID" value="NZ_CP065721.1"/>
</dbReference>
<dbReference type="SUPFAM" id="SSF54523">
    <property type="entry name" value="Pili subunits"/>
    <property type="match status" value="1"/>
</dbReference>
<evidence type="ECO:0000256" key="10">
    <source>
        <dbReference type="ARBA" id="ARBA00030775"/>
    </source>
</evidence>
<evidence type="ECO:0000256" key="3">
    <source>
        <dbReference type="ARBA" id="ARBA00022475"/>
    </source>
</evidence>
<name>A0A8E2U309_9GAMM</name>
<dbReference type="GO" id="GO:0015628">
    <property type="term" value="P:protein secretion by the type II secretion system"/>
    <property type="evidence" value="ECO:0007669"/>
    <property type="project" value="InterPro"/>
</dbReference>
<proteinExistence type="inferred from homology"/>
<evidence type="ECO:0000256" key="2">
    <source>
        <dbReference type="ARBA" id="ARBA00021549"/>
    </source>
</evidence>
<dbReference type="NCBIfam" id="TIGR02532">
    <property type="entry name" value="IV_pilin_GFxxxE"/>
    <property type="match status" value="1"/>
</dbReference>
<protein>
    <recommendedName>
        <fullName evidence="2">Type II secretion system protein H</fullName>
    </recommendedName>
    <alternativeName>
        <fullName evidence="10">General secretion pathway protein H</fullName>
    </alternativeName>
</protein>
<keyword evidence="4" id="KW-0488">Methylation</keyword>
<evidence type="ECO:0000313" key="14">
    <source>
        <dbReference type="Proteomes" id="UP000235881"/>
    </source>
</evidence>
<gene>
    <name evidence="13" type="ORF">CXK95_03645</name>
</gene>
<feature type="transmembrane region" description="Helical" evidence="11">
    <location>
        <begin position="12"/>
        <end position="33"/>
    </location>
</feature>
<comment type="caution">
    <text evidence="13">The sequence shown here is derived from an EMBL/GenBank/DDBJ whole genome shotgun (WGS) entry which is preliminary data.</text>
</comment>
<organism evidence="13 14">
    <name type="scientific">Stutzerimonas degradans</name>
    <dbReference type="NCBI Taxonomy" id="2968968"/>
    <lineage>
        <taxon>Bacteria</taxon>
        <taxon>Pseudomonadati</taxon>
        <taxon>Pseudomonadota</taxon>
        <taxon>Gammaproteobacteria</taxon>
        <taxon>Pseudomonadales</taxon>
        <taxon>Pseudomonadaceae</taxon>
        <taxon>Stutzerimonas</taxon>
    </lineage>
</organism>
<evidence type="ECO:0000313" key="13">
    <source>
        <dbReference type="EMBL" id="PNF78402.1"/>
    </source>
</evidence>
<evidence type="ECO:0000256" key="6">
    <source>
        <dbReference type="ARBA" id="ARBA00022692"/>
    </source>
</evidence>
<dbReference type="EMBL" id="POUK01000001">
    <property type="protein sequence ID" value="PNF78402.1"/>
    <property type="molecule type" value="Genomic_DNA"/>
</dbReference>
<dbReference type="Proteomes" id="UP000235881">
    <property type="component" value="Unassembled WGS sequence"/>
</dbReference>
<dbReference type="Pfam" id="PF07963">
    <property type="entry name" value="N_methyl"/>
    <property type="match status" value="1"/>
</dbReference>
<comment type="subcellular location">
    <subcellularLocation>
        <location evidence="1">Cell inner membrane</location>
        <topology evidence="1">Single-pass membrane protein</topology>
    </subcellularLocation>
</comment>
<evidence type="ECO:0000256" key="11">
    <source>
        <dbReference type="SAM" id="Phobius"/>
    </source>
</evidence>
<reference evidence="13 14" key="1">
    <citation type="submission" date="2018-01" db="EMBL/GenBank/DDBJ databases">
        <title>Denitrification phenotypes of diverse strains of Pseudomonas stutzeri.</title>
        <authorList>
            <person name="Milligan D.A."/>
            <person name="Bergaust L."/>
            <person name="Bakken L.R."/>
            <person name="Frostegard A."/>
        </authorList>
    </citation>
    <scope>NUCLEOTIDE SEQUENCE [LARGE SCALE GENOMIC DNA]</scope>
    <source>
        <strain evidence="13 14">DSM 50238</strain>
    </source>
</reference>
<dbReference type="Gene3D" id="3.55.40.10">
    <property type="entry name" value="minor pseudopilin epsh domain"/>
    <property type="match status" value="1"/>
</dbReference>
<keyword evidence="14" id="KW-1185">Reference proteome</keyword>
<feature type="domain" description="General secretion pathway GspH" evidence="12">
    <location>
        <begin position="46"/>
        <end position="160"/>
    </location>
</feature>
<evidence type="ECO:0000256" key="7">
    <source>
        <dbReference type="ARBA" id="ARBA00022989"/>
    </source>
</evidence>
<dbReference type="AlphaFoldDB" id="A0A8E2U309"/>
<dbReference type="InterPro" id="IPR045584">
    <property type="entry name" value="Pilin-like"/>
</dbReference>
<dbReference type="Pfam" id="PF12019">
    <property type="entry name" value="GspH"/>
    <property type="match status" value="1"/>
</dbReference>
<comment type="similarity">
    <text evidence="9">Belongs to the GSP H family.</text>
</comment>
<keyword evidence="6 11" id="KW-0812">Transmembrane</keyword>